<dbReference type="Pfam" id="PF06347">
    <property type="entry name" value="SH3_4"/>
    <property type="match status" value="2"/>
</dbReference>
<dbReference type="AlphaFoldDB" id="A0AAF0BM89"/>
<dbReference type="InterPro" id="IPR010466">
    <property type="entry name" value="DUF1058"/>
</dbReference>
<evidence type="ECO:0000256" key="1">
    <source>
        <dbReference type="SAM" id="SignalP"/>
    </source>
</evidence>
<name>A0AAF0BM89_9PROT</name>
<sequence length="167" mass="18784">MKPGRIILALVIVAKLMMLTHTAHAADVGPSGNPLPRFVSLSPEVAYLRTGPGLQYPVAWVYNRRHLPLEIIDEHGAWRQVRDIEGTKGWMHVRLLSSKRSAMLVGKKLELHSDPEAASRVVLTAEGGVIGWTRLCRGDWCRMEIEGTEGWIERSHLWGVYPEETLE</sequence>
<proteinExistence type="predicted"/>
<organism evidence="2 3">
    <name type="scientific">Gimibacter soli</name>
    <dbReference type="NCBI Taxonomy" id="3024400"/>
    <lineage>
        <taxon>Bacteria</taxon>
        <taxon>Pseudomonadati</taxon>
        <taxon>Pseudomonadota</taxon>
        <taxon>Alphaproteobacteria</taxon>
        <taxon>Kordiimonadales</taxon>
        <taxon>Temperatibacteraceae</taxon>
        <taxon>Gimibacter</taxon>
    </lineage>
</organism>
<keyword evidence="3" id="KW-1185">Reference proteome</keyword>
<dbReference type="EMBL" id="CP116805">
    <property type="protein sequence ID" value="WCL54225.1"/>
    <property type="molecule type" value="Genomic_DNA"/>
</dbReference>
<accession>A0AAF0BM89</accession>
<feature type="chain" id="PRO_5042276491" evidence="1">
    <location>
        <begin position="26"/>
        <end position="167"/>
    </location>
</feature>
<dbReference type="Gene3D" id="2.30.30.40">
    <property type="entry name" value="SH3 Domains"/>
    <property type="match status" value="1"/>
</dbReference>
<reference evidence="2" key="1">
    <citation type="submission" date="2023-01" db="EMBL/GenBank/DDBJ databases">
        <title>The genome sequence of Kordiimonadaceae bacterium 6D33.</title>
        <authorList>
            <person name="Liu Y."/>
        </authorList>
    </citation>
    <scope>NUCLEOTIDE SEQUENCE</scope>
    <source>
        <strain evidence="2">6D33</strain>
    </source>
</reference>
<feature type="signal peptide" evidence="1">
    <location>
        <begin position="1"/>
        <end position="25"/>
    </location>
</feature>
<evidence type="ECO:0000313" key="3">
    <source>
        <dbReference type="Proteomes" id="UP001217500"/>
    </source>
</evidence>
<dbReference type="RefSeq" id="WP_289503944.1">
    <property type="nucleotide sequence ID" value="NZ_CP116805.1"/>
</dbReference>
<gene>
    <name evidence="2" type="ORF">PH603_00440</name>
</gene>
<evidence type="ECO:0000313" key="2">
    <source>
        <dbReference type="EMBL" id="WCL54225.1"/>
    </source>
</evidence>
<dbReference type="KEGG" id="gso:PH603_00440"/>
<protein>
    <submittedName>
        <fullName evidence="2">SH3 domain-containing protein</fullName>
    </submittedName>
</protein>
<keyword evidence="1" id="KW-0732">Signal</keyword>
<dbReference type="Proteomes" id="UP001217500">
    <property type="component" value="Chromosome"/>
</dbReference>